<evidence type="ECO:0000313" key="2">
    <source>
        <dbReference type="EMBL" id="GCA62256.1"/>
    </source>
</evidence>
<feature type="compositionally biased region" description="Basic and acidic residues" evidence="1">
    <location>
        <begin position="125"/>
        <end position="134"/>
    </location>
</feature>
<reference evidence="2 3" key="1">
    <citation type="journal article" date="2018" name="PLoS ONE">
        <title>The draft genome of Kipferlia bialata reveals reductive genome evolution in fornicate parasites.</title>
        <authorList>
            <person name="Tanifuji G."/>
            <person name="Takabayashi S."/>
            <person name="Kume K."/>
            <person name="Takagi M."/>
            <person name="Nakayama T."/>
            <person name="Kamikawa R."/>
            <person name="Inagaki Y."/>
            <person name="Hashimoto T."/>
        </authorList>
    </citation>
    <scope>NUCLEOTIDE SEQUENCE [LARGE SCALE GENOMIC DNA]</scope>
    <source>
        <strain evidence="2">NY0173</strain>
    </source>
</reference>
<gene>
    <name evidence="2" type="ORF">KIPB_002344</name>
</gene>
<protein>
    <submittedName>
        <fullName evidence="2">Uncharacterized protein</fullName>
    </submittedName>
</protein>
<dbReference type="EMBL" id="BDIP01000380">
    <property type="protein sequence ID" value="GCA62256.1"/>
    <property type="molecule type" value="Genomic_DNA"/>
</dbReference>
<evidence type="ECO:0000256" key="1">
    <source>
        <dbReference type="SAM" id="MobiDB-lite"/>
    </source>
</evidence>
<dbReference type="AlphaFoldDB" id="A0A391NPL7"/>
<sequence length="156" mass="16874">MFGAGPYNPATRAAPASPHGDGFQGAFPPSPGQAVAYSQQPSSQENSHPCSQVVTPVFTGPHMATGCAVSSLPSSPGRTPGHSPSPSPSHSPRRRLTKLSSLRNEPESVRSHHPYPTDTAAMQRETQRERERVGLRARARGRVIAAKRRESIHRYY</sequence>
<proteinExistence type="predicted"/>
<feature type="compositionally biased region" description="Low complexity" evidence="1">
    <location>
        <begin position="73"/>
        <end position="82"/>
    </location>
</feature>
<feature type="region of interest" description="Disordered" evidence="1">
    <location>
        <begin position="1"/>
        <end position="135"/>
    </location>
</feature>
<comment type="caution">
    <text evidence="2">The sequence shown here is derived from an EMBL/GenBank/DDBJ whole genome shotgun (WGS) entry which is preliminary data.</text>
</comment>
<evidence type="ECO:0000313" key="3">
    <source>
        <dbReference type="Proteomes" id="UP000265618"/>
    </source>
</evidence>
<dbReference type="Proteomes" id="UP000265618">
    <property type="component" value="Unassembled WGS sequence"/>
</dbReference>
<accession>A0A391NPL7</accession>
<feature type="compositionally biased region" description="Polar residues" evidence="1">
    <location>
        <begin position="36"/>
        <end position="54"/>
    </location>
</feature>
<organism evidence="2 3">
    <name type="scientific">Kipferlia bialata</name>
    <dbReference type="NCBI Taxonomy" id="797122"/>
    <lineage>
        <taxon>Eukaryota</taxon>
        <taxon>Metamonada</taxon>
        <taxon>Carpediemonas-like organisms</taxon>
        <taxon>Kipferlia</taxon>
    </lineage>
</organism>
<name>A0A391NPL7_9EUKA</name>
<keyword evidence="3" id="KW-1185">Reference proteome</keyword>